<evidence type="ECO:0000313" key="1">
    <source>
        <dbReference type="EMBL" id="KAK8861165.1"/>
    </source>
</evidence>
<dbReference type="Proteomes" id="UP001470230">
    <property type="component" value="Unassembled WGS sequence"/>
</dbReference>
<name>A0ABR2IFE3_9EUKA</name>
<evidence type="ECO:0008006" key="3">
    <source>
        <dbReference type="Google" id="ProtNLM"/>
    </source>
</evidence>
<proteinExistence type="predicted"/>
<gene>
    <name evidence="1" type="ORF">M9Y10_012860</name>
</gene>
<sequence>MHQRYGAPPIVETTLCDYLRFSLFTLKNVEYLPSAKNSEQTKAQRIKFCQFLLENGNMNFIYVDEIGYTISVQMNRGRSKPGKTIIQKLQLSKTPNTFVCMGIC</sequence>
<evidence type="ECO:0000313" key="2">
    <source>
        <dbReference type="Proteomes" id="UP001470230"/>
    </source>
</evidence>
<accession>A0ABR2IFE3</accession>
<keyword evidence="2" id="KW-1185">Reference proteome</keyword>
<dbReference type="EMBL" id="JAPFFF010000018">
    <property type="protein sequence ID" value="KAK8861165.1"/>
    <property type="molecule type" value="Genomic_DNA"/>
</dbReference>
<organism evidence="1 2">
    <name type="scientific">Tritrichomonas musculus</name>
    <dbReference type="NCBI Taxonomy" id="1915356"/>
    <lineage>
        <taxon>Eukaryota</taxon>
        <taxon>Metamonada</taxon>
        <taxon>Parabasalia</taxon>
        <taxon>Tritrichomonadida</taxon>
        <taxon>Tritrichomonadidae</taxon>
        <taxon>Tritrichomonas</taxon>
    </lineage>
</organism>
<protein>
    <recommendedName>
        <fullName evidence="3">Transposase</fullName>
    </recommendedName>
</protein>
<comment type="caution">
    <text evidence="1">The sequence shown here is derived from an EMBL/GenBank/DDBJ whole genome shotgun (WGS) entry which is preliminary data.</text>
</comment>
<reference evidence="1 2" key="1">
    <citation type="submission" date="2024-04" db="EMBL/GenBank/DDBJ databases">
        <title>Tritrichomonas musculus Genome.</title>
        <authorList>
            <person name="Alves-Ferreira E."/>
            <person name="Grigg M."/>
            <person name="Lorenzi H."/>
            <person name="Galac M."/>
        </authorList>
    </citation>
    <scope>NUCLEOTIDE SEQUENCE [LARGE SCALE GENOMIC DNA]</scope>
    <source>
        <strain evidence="1 2">EAF2021</strain>
    </source>
</reference>